<dbReference type="EMBL" id="FRBL01000009">
    <property type="protein sequence ID" value="SHM64558.1"/>
    <property type="molecule type" value="Genomic_DNA"/>
</dbReference>
<dbReference type="SUPFAM" id="SSF55486">
    <property type="entry name" value="Metalloproteases ('zincins'), catalytic domain"/>
    <property type="match status" value="1"/>
</dbReference>
<keyword evidence="4" id="KW-1185">Reference proteome</keyword>
<feature type="domain" description="Peptidase M1 membrane alanine aminopeptidase" evidence="2">
    <location>
        <begin position="395"/>
        <end position="542"/>
    </location>
</feature>
<dbReference type="InterPro" id="IPR014782">
    <property type="entry name" value="Peptidase_M1_dom"/>
</dbReference>
<evidence type="ECO:0000256" key="1">
    <source>
        <dbReference type="SAM" id="SignalP"/>
    </source>
</evidence>
<dbReference type="CDD" id="cd09604">
    <property type="entry name" value="M1_APN_like"/>
    <property type="match status" value="1"/>
</dbReference>
<protein>
    <recommendedName>
        <fullName evidence="2">Peptidase M1 membrane alanine aminopeptidase domain-containing protein</fullName>
    </recommendedName>
</protein>
<dbReference type="GO" id="GO:0008270">
    <property type="term" value="F:zinc ion binding"/>
    <property type="evidence" value="ECO:0007669"/>
    <property type="project" value="InterPro"/>
</dbReference>
<accession>A0A1M7KGW1</accession>
<dbReference type="AlphaFoldDB" id="A0A1M7KGW1"/>
<dbReference type="RefSeq" id="WP_073085891.1">
    <property type="nucleotide sequence ID" value="NZ_FRBL01000009.1"/>
</dbReference>
<dbReference type="Pfam" id="PF01433">
    <property type="entry name" value="Peptidase_M1"/>
    <property type="match status" value="1"/>
</dbReference>
<gene>
    <name evidence="3" type="ORF">SAMN05444266_109317</name>
</gene>
<evidence type="ECO:0000259" key="2">
    <source>
        <dbReference type="Pfam" id="PF01433"/>
    </source>
</evidence>
<organism evidence="3 4">
    <name type="scientific">Chitinophaga jiangningensis</name>
    <dbReference type="NCBI Taxonomy" id="1419482"/>
    <lineage>
        <taxon>Bacteria</taxon>
        <taxon>Pseudomonadati</taxon>
        <taxon>Bacteroidota</taxon>
        <taxon>Chitinophagia</taxon>
        <taxon>Chitinophagales</taxon>
        <taxon>Chitinophagaceae</taxon>
        <taxon>Chitinophaga</taxon>
    </lineage>
</organism>
<dbReference type="InterPro" id="IPR027268">
    <property type="entry name" value="Peptidase_M4/M1_CTD_sf"/>
</dbReference>
<name>A0A1M7KGW1_9BACT</name>
<dbReference type="Proteomes" id="UP000184420">
    <property type="component" value="Unassembled WGS sequence"/>
</dbReference>
<dbReference type="STRING" id="1419482.SAMN05444266_109317"/>
<feature type="signal peptide" evidence="1">
    <location>
        <begin position="1"/>
        <end position="20"/>
    </location>
</feature>
<keyword evidence="1" id="KW-0732">Signal</keyword>
<dbReference type="Gene3D" id="1.10.390.10">
    <property type="entry name" value="Neutral Protease Domain 2"/>
    <property type="match status" value="1"/>
</dbReference>
<feature type="chain" id="PRO_5013382763" description="Peptidase M1 membrane alanine aminopeptidase domain-containing protein" evidence="1">
    <location>
        <begin position="21"/>
        <end position="871"/>
    </location>
</feature>
<evidence type="ECO:0000313" key="4">
    <source>
        <dbReference type="Proteomes" id="UP000184420"/>
    </source>
</evidence>
<sequence length="871" mass="97811">MTVKYPLTLLLLAASAAASAQSPAYDHRQAFAPLFYTSNGNEYRAADGTPGPRYWQNAADYNIDASLDTVSHRITGTVTITYRNNSPQALPFLWLQLDQQHFREDSRGTATIPGGNARFSNKEYTKGFELSAVKVTQGNKQSNADYITTDTRLQVRLAEPLKSGASLQLKIDYAYTIPQYGIDRTSRMKSRNGWVYEIAQWYPRMAVYDDVLGWNNLPYLGGGEFYLEYGDFTYSITAPANMIVAGSGELTNPGQALSAKEQAQLTAAKNSDKTVFIRDSLAMKNTTATGTRTWRFSCKNARDVAWAASAAFIWDAARINLPGNKKALAQSVYIAENSGSSGWARSTEYVKGCIEHYSEKWYPYTYPVATNVAGMVGGMEYPGIVFCSYRSSNGGLWGVTNHEFGHNWFPMIVGSNERKYAWMDEGFNTFINGIATQNFNNGEYYTKSSVQQQAPRMFSKFEEPLMNTPDVIGLNYIGIAGYYKPAMGLNLLRNVILGNDRFDYAFRKYIDAWAFKHPTPYDFFRSMENGSGEDLSWFWRGWFFNNWKLDQGIEKVAYRNDDPSKGALITIRNYNQLPMPVIVAITQANGKTDTVQLPVEIWQRGDTWTFSYPSATKLVKVQLDPEGQLPDLNLKNNTWEEVAEKPVSAGTTATSVLQQYEKAVAGNKHLSDLKDLSLNTIADADGTEWDIVIRAIQPDKFYKEVFIPAINKTVFVLKAAGDSFYCERNGKETILTAAEKASEADKNRIFPEAWYLSHPDEVKMELAPETAMVNGVETNVVTVATTNGTIFKSFYDAKTGLKLRTIQLPAQESESPEIQTDYSVYKAVNGFQLPFQQVTMINGMQQRQQVKEALVNTHLTKQQLFKKTFQP</sequence>
<proteinExistence type="predicted"/>
<reference evidence="3 4" key="1">
    <citation type="submission" date="2016-11" db="EMBL/GenBank/DDBJ databases">
        <authorList>
            <person name="Jaros S."/>
            <person name="Januszkiewicz K."/>
            <person name="Wedrychowicz H."/>
        </authorList>
    </citation>
    <scope>NUCLEOTIDE SEQUENCE [LARGE SCALE GENOMIC DNA]</scope>
    <source>
        <strain evidence="3 4">DSM 27406</strain>
    </source>
</reference>
<evidence type="ECO:0000313" key="3">
    <source>
        <dbReference type="EMBL" id="SHM64558.1"/>
    </source>
</evidence>
<dbReference type="GO" id="GO:0008237">
    <property type="term" value="F:metallopeptidase activity"/>
    <property type="evidence" value="ECO:0007669"/>
    <property type="project" value="InterPro"/>
</dbReference>